<comment type="caution">
    <text evidence="1">The sequence shown here is derived from an EMBL/GenBank/DDBJ whole genome shotgun (WGS) entry which is preliminary data.</text>
</comment>
<gene>
    <name evidence="1" type="ORF">GALL_395820</name>
</gene>
<dbReference type="AntiFam" id="ANF00280">
    <property type="entry name" value="Spurious ORF (shadow ORF of PyrG)"/>
</dbReference>
<proteinExistence type="predicted"/>
<dbReference type="AlphaFoldDB" id="A0A1J5Q5R5"/>
<protein>
    <submittedName>
        <fullName evidence="1">Uncharacterized protein</fullName>
    </submittedName>
</protein>
<sequence>MHIAGIATAFFDTHLADGFKERQRLDVAHGSTDLDDGDFRAFGPALDVLLDFVGDVRDHLHRLAQVLAAPLLADDVFVHLAGGEIVAFLHAGADETLIMAQIEIGFGAVVGDEHLAVLKRTHGAGIDVDVRVQLEHGDFDAARFKNGAQ</sequence>
<dbReference type="EMBL" id="MLJW01001351">
    <property type="protein sequence ID" value="OIQ78704.1"/>
    <property type="molecule type" value="Genomic_DNA"/>
</dbReference>
<reference evidence="1" key="1">
    <citation type="submission" date="2016-10" db="EMBL/GenBank/DDBJ databases">
        <title>Sequence of Gallionella enrichment culture.</title>
        <authorList>
            <person name="Poehlein A."/>
            <person name="Muehling M."/>
            <person name="Daniel R."/>
        </authorList>
    </citation>
    <scope>NUCLEOTIDE SEQUENCE</scope>
</reference>
<name>A0A1J5Q5R5_9ZZZZ</name>
<organism evidence="1">
    <name type="scientific">mine drainage metagenome</name>
    <dbReference type="NCBI Taxonomy" id="410659"/>
    <lineage>
        <taxon>unclassified sequences</taxon>
        <taxon>metagenomes</taxon>
        <taxon>ecological metagenomes</taxon>
    </lineage>
</organism>
<accession>A0A1J5Q5R5</accession>
<evidence type="ECO:0000313" key="1">
    <source>
        <dbReference type="EMBL" id="OIQ78704.1"/>
    </source>
</evidence>